<dbReference type="SUPFAM" id="SSF55031">
    <property type="entry name" value="Bacterial exopeptidase dimerisation domain"/>
    <property type="match status" value="1"/>
</dbReference>
<dbReference type="PANTHER" id="PTHR43808:SF32">
    <property type="entry name" value="ARGE_DAPE-RELATED DEACYLASE"/>
    <property type="match status" value="1"/>
</dbReference>
<sequence>MCRKKITISGLLCAVLTMSSQLHGASLSLEQTIKQHSAQLLPQALQELEQSVNINSGSMNFTGVKAVGALAEQQLSALGFTTQWLDGREFNRAGHLLASNISDDPLATKIVMIGHLDTVFSQDDAFQAFRRIDDNTAAGPGVADMKGGNAIIINSLRILKKLGLLEKLSIQVLLTGDEESSGEPLQLSKQAIVDAAIWADIALGFENGDNNIGTAMAARRGYTGWTLKVSAQPAHSSQIFTPEVGSGAIFEAARILQSIRTALSSQENLSFNPGLILGGTRINEQSESSSGQAFGKSNVIAKDVIVKGDLRAFSQQQLINAKQVMSEIVADNLPHSHATIEFETGYPPMALSKGNLALLAHYHQASVDLGYGAVVAANPRKAGAADISFAANHVEMALDGLGLMGRGAHTKDEVADLTTLQKNIEKTTLLLVRLIKPNS</sequence>
<keyword evidence="1" id="KW-0479">Metal-binding</keyword>
<evidence type="ECO:0000313" key="6">
    <source>
        <dbReference type="EMBL" id="OUL59351.1"/>
    </source>
</evidence>
<dbReference type="Gene3D" id="3.40.630.10">
    <property type="entry name" value="Zn peptidases"/>
    <property type="match status" value="1"/>
</dbReference>
<dbReference type="AlphaFoldDB" id="A0A244CUT5"/>
<keyword evidence="3" id="KW-0170">Cobalt</keyword>
<dbReference type="Pfam" id="PF01546">
    <property type="entry name" value="Peptidase_M20"/>
    <property type="match status" value="1"/>
</dbReference>
<dbReference type="PANTHER" id="PTHR43808">
    <property type="entry name" value="ACETYLORNITHINE DEACETYLASE"/>
    <property type="match status" value="1"/>
</dbReference>
<dbReference type="InterPro" id="IPR002933">
    <property type="entry name" value="Peptidase_M20"/>
</dbReference>
<dbReference type="InterPro" id="IPR050072">
    <property type="entry name" value="Peptidase_M20A"/>
</dbReference>
<evidence type="ECO:0000256" key="1">
    <source>
        <dbReference type="ARBA" id="ARBA00022723"/>
    </source>
</evidence>
<proteinExistence type="predicted"/>
<feature type="signal peptide" evidence="4">
    <location>
        <begin position="1"/>
        <end position="24"/>
    </location>
</feature>
<dbReference type="Proteomes" id="UP000194841">
    <property type="component" value="Unassembled WGS sequence"/>
</dbReference>
<evidence type="ECO:0000259" key="5">
    <source>
        <dbReference type="Pfam" id="PF07687"/>
    </source>
</evidence>
<reference evidence="6 7" key="1">
    <citation type="submission" date="2017-02" db="EMBL/GenBank/DDBJ databases">
        <title>Pseudoalteromonas ulvae TC14 Genome.</title>
        <authorList>
            <person name="Molmeret M."/>
        </authorList>
    </citation>
    <scope>NUCLEOTIDE SEQUENCE [LARGE SCALE GENOMIC DNA]</scope>
    <source>
        <strain evidence="6">TC14</strain>
    </source>
</reference>
<organism evidence="6 7">
    <name type="scientific">Pseudoalteromonas ulvae</name>
    <dbReference type="NCBI Taxonomy" id="107327"/>
    <lineage>
        <taxon>Bacteria</taxon>
        <taxon>Pseudomonadati</taxon>
        <taxon>Pseudomonadota</taxon>
        <taxon>Gammaproteobacteria</taxon>
        <taxon>Alteromonadales</taxon>
        <taxon>Pseudoalteromonadaceae</taxon>
        <taxon>Pseudoalteromonas</taxon>
    </lineage>
</organism>
<dbReference type="InterPro" id="IPR011650">
    <property type="entry name" value="Peptidase_M20_dimer"/>
</dbReference>
<dbReference type="GO" id="GO:0046872">
    <property type="term" value="F:metal ion binding"/>
    <property type="evidence" value="ECO:0007669"/>
    <property type="project" value="UniProtKB-KW"/>
</dbReference>
<dbReference type="EMBL" id="MWPV01000001">
    <property type="protein sequence ID" value="OUL59351.1"/>
    <property type="molecule type" value="Genomic_DNA"/>
</dbReference>
<protein>
    <submittedName>
        <fullName evidence="6">Peptidase M20</fullName>
    </submittedName>
</protein>
<evidence type="ECO:0000256" key="2">
    <source>
        <dbReference type="ARBA" id="ARBA00022801"/>
    </source>
</evidence>
<dbReference type="Gene3D" id="3.30.70.360">
    <property type="match status" value="1"/>
</dbReference>
<accession>A0A244CUT5</accession>
<dbReference type="GO" id="GO:0016787">
    <property type="term" value="F:hydrolase activity"/>
    <property type="evidence" value="ECO:0007669"/>
    <property type="project" value="UniProtKB-KW"/>
</dbReference>
<feature type="chain" id="PRO_5012241563" evidence="4">
    <location>
        <begin position="25"/>
        <end position="439"/>
    </location>
</feature>
<evidence type="ECO:0000313" key="7">
    <source>
        <dbReference type="Proteomes" id="UP000194841"/>
    </source>
</evidence>
<keyword evidence="4" id="KW-0732">Signal</keyword>
<feature type="domain" description="Peptidase M20 dimerisation" evidence="5">
    <location>
        <begin position="218"/>
        <end position="334"/>
    </location>
</feature>
<gene>
    <name evidence="6" type="ORF">B1199_03530</name>
</gene>
<evidence type="ECO:0000256" key="4">
    <source>
        <dbReference type="SAM" id="SignalP"/>
    </source>
</evidence>
<keyword evidence="2" id="KW-0378">Hydrolase</keyword>
<dbReference type="SUPFAM" id="SSF53187">
    <property type="entry name" value="Zn-dependent exopeptidases"/>
    <property type="match status" value="1"/>
</dbReference>
<comment type="caution">
    <text evidence="6">The sequence shown here is derived from an EMBL/GenBank/DDBJ whole genome shotgun (WGS) entry which is preliminary data.</text>
</comment>
<dbReference type="OrthoDB" id="9776600at2"/>
<keyword evidence="7" id="KW-1185">Reference proteome</keyword>
<dbReference type="InterPro" id="IPR036264">
    <property type="entry name" value="Bact_exopeptidase_dim_dom"/>
</dbReference>
<dbReference type="Pfam" id="PF07687">
    <property type="entry name" value="M20_dimer"/>
    <property type="match status" value="1"/>
</dbReference>
<name>A0A244CUT5_PSEDV</name>
<evidence type="ECO:0000256" key="3">
    <source>
        <dbReference type="ARBA" id="ARBA00023285"/>
    </source>
</evidence>